<gene>
    <name evidence="1" type="ORF">EIN_173670</name>
</gene>
<dbReference type="InterPro" id="IPR032675">
    <property type="entry name" value="LRR_dom_sf"/>
</dbReference>
<dbReference type="Pfam" id="PF13306">
    <property type="entry name" value="LRR_5"/>
    <property type="match status" value="1"/>
</dbReference>
<dbReference type="PANTHER" id="PTHR45661:SF3">
    <property type="entry name" value="IG-LIKE DOMAIN-CONTAINING PROTEIN"/>
    <property type="match status" value="1"/>
</dbReference>
<dbReference type="AlphaFoldDB" id="A0A0A1TW11"/>
<dbReference type="KEGG" id="eiv:EIN_173670"/>
<protein>
    <recommendedName>
        <fullName evidence="3">Leucine rich repeat containing protein BspA family protein</fullName>
    </recommendedName>
</protein>
<dbReference type="SUPFAM" id="SSF52058">
    <property type="entry name" value="L domain-like"/>
    <property type="match status" value="1"/>
</dbReference>
<dbReference type="RefSeq" id="XP_004184038.1">
    <property type="nucleotide sequence ID" value="XM_004183990.1"/>
</dbReference>
<keyword evidence="2" id="KW-1185">Reference proteome</keyword>
<dbReference type="GeneID" id="14883522"/>
<accession>A0A0A1TW11</accession>
<dbReference type="VEuPathDB" id="AmoebaDB:EIN_173670"/>
<evidence type="ECO:0000313" key="2">
    <source>
        <dbReference type="Proteomes" id="UP000014680"/>
    </source>
</evidence>
<evidence type="ECO:0008006" key="3">
    <source>
        <dbReference type="Google" id="ProtNLM"/>
    </source>
</evidence>
<evidence type="ECO:0000313" key="1">
    <source>
        <dbReference type="EMBL" id="ELP84692.1"/>
    </source>
</evidence>
<proteinExistence type="predicted"/>
<dbReference type="InterPro" id="IPR026906">
    <property type="entry name" value="LRR_5"/>
</dbReference>
<sequence>MVVLDGFHMMVVSQYFGRISDFIELSFVCKKFTNIMEKFHYNPVPLLNNNINLFTHLETLYLYSKTDDLFENKNFYRRVFLPKINYSEFVQLKKKTNVNVECVNVMYTKEDVRKHGLVLPKEINHVDQFAYYQISIPQFTSFETSLKTIGQFAFSFCNNIQNLYIPKSVTSIDSYSFYKCTNLKSVSFGCSICRIGGLAFCECKSLVDVKLPEKLDKLEEVTFSGCAQLKTIEIPKSVTSIGNRCFLNCTNLESVVMGSTLITFGVDVFYGCIFKLPTHINKERL</sequence>
<organism evidence="1 2">
    <name type="scientific">Entamoeba invadens IP1</name>
    <dbReference type="NCBI Taxonomy" id="370355"/>
    <lineage>
        <taxon>Eukaryota</taxon>
        <taxon>Amoebozoa</taxon>
        <taxon>Evosea</taxon>
        <taxon>Archamoebae</taxon>
        <taxon>Mastigamoebida</taxon>
        <taxon>Entamoebidae</taxon>
        <taxon>Entamoeba</taxon>
    </lineage>
</organism>
<dbReference type="PANTHER" id="PTHR45661">
    <property type="entry name" value="SURFACE ANTIGEN"/>
    <property type="match status" value="1"/>
</dbReference>
<name>A0A0A1TW11_ENTIV</name>
<dbReference type="Proteomes" id="UP000014680">
    <property type="component" value="Unassembled WGS sequence"/>
</dbReference>
<reference evidence="1 2" key="1">
    <citation type="submission" date="2012-10" db="EMBL/GenBank/DDBJ databases">
        <authorList>
            <person name="Zafar N."/>
            <person name="Inman J."/>
            <person name="Hall N."/>
            <person name="Lorenzi H."/>
            <person name="Caler E."/>
        </authorList>
    </citation>
    <scope>NUCLEOTIDE SEQUENCE [LARGE SCALE GENOMIC DNA]</scope>
    <source>
        <strain evidence="1 2">IP1</strain>
    </source>
</reference>
<dbReference type="EMBL" id="KB207112">
    <property type="protein sequence ID" value="ELP84692.1"/>
    <property type="molecule type" value="Genomic_DNA"/>
</dbReference>
<dbReference type="OrthoDB" id="10264456at2759"/>
<dbReference type="Gene3D" id="3.80.10.10">
    <property type="entry name" value="Ribonuclease Inhibitor"/>
    <property type="match status" value="1"/>
</dbReference>
<dbReference type="InterPro" id="IPR053139">
    <property type="entry name" value="Surface_bspA-like"/>
</dbReference>